<feature type="domain" description="N-acetyltransferase" evidence="1">
    <location>
        <begin position="12"/>
        <end position="172"/>
    </location>
</feature>
<dbReference type="RefSeq" id="WP_043031733.1">
    <property type="nucleotide sequence ID" value="NZ_JXSU01000007.1"/>
</dbReference>
<dbReference type="InterPro" id="IPR016181">
    <property type="entry name" value="Acyl_CoA_acyltransferase"/>
</dbReference>
<gene>
    <name evidence="2" type="ORF">N495_05765</name>
</gene>
<sequence>MSIDSLLVGKNLKLTAVEKDDIETIASWYRDVNFLRHYDIISAFPKNKEQVEEIINSSYKSQYGYVFAIRNIKDNKIIGLTGLEDIVWNNGTAIFYIGFGEEEARGKGYGTQVTELVLNFAFKELNLHRIHLTVLEYNHRAIKLYEKVGFKKEGTYREFIHRDGKRYDLYMYGILRREWESLR</sequence>
<dbReference type="PROSITE" id="PS51186">
    <property type="entry name" value="GNAT"/>
    <property type="match status" value="1"/>
</dbReference>
<dbReference type="CDD" id="cd04301">
    <property type="entry name" value="NAT_SF"/>
    <property type="match status" value="1"/>
</dbReference>
<dbReference type="PANTHER" id="PTHR43415">
    <property type="entry name" value="SPERMIDINE N(1)-ACETYLTRANSFERASE"/>
    <property type="match status" value="1"/>
</dbReference>
<dbReference type="PATRIC" id="fig|1379739.3.peg.1481"/>
<dbReference type="AlphaFoldDB" id="A0A0D1AJ38"/>
<accession>A0A0D1AJ38</accession>
<organism evidence="2 3">
    <name type="scientific">Clostridium botulinum B2 450</name>
    <dbReference type="NCBI Taxonomy" id="1379739"/>
    <lineage>
        <taxon>Bacteria</taxon>
        <taxon>Bacillati</taxon>
        <taxon>Bacillota</taxon>
        <taxon>Clostridia</taxon>
        <taxon>Eubacteriales</taxon>
        <taxon>Clostridiaceae</taxon>
        <taxon>Clostridium</taxon>
    </lineage>
</organism>
<name>A0A0D1AJ38_CLOBO</name>
<dbReference type="GO" id="GO:0016747">
    <property type="term" value="F:acyltransferase activity, transferring groups other than amino-acyl groups"/>
    <property type="evidence" value="ECO:0007669"/>
    <property type="project" value="InterPro"/>
</dbReference>
<comment type="caution">
    <text evidence="2">The sequence shown here is derived from an EMBL/GenBank/DDBJ whole genome shotgun (WGS) entry which is preliminary data.</text>
</comment>
<dbReference type="EMBL" id="JXSU01000007">
    <property type="protein sequence ID" value="KIS23109.1"/>
    <property type="molecule type" value="Genomic_DNA"/>
</dbReference>
<dbReference type="OrthoDB" id="9795206at2"/>
<evidence type="ECO:0000259" key="1">
    <source>
        <dbReference type="PROSITE" id="PS51186"/>
    </source>
</evidence>
<dbReference type="SUPFAM" id="SSF55729">
    <property type="entry name" value="Acyl-CoA N-acyltransferases (Nat)"/>
    <property type="match status" value="1"/>
</dbReference>
<dbReference type="Pfam" id="PF13302">
    <property type="entry name" value="Acetyltransf_3"/>
    <property type="match status" value="1"/>
</dbReference>
<keyword evidence="2" id="KW-0808">Transferase</keyword>
<proteinExistence type="predicted"/>
<dbReference type="Proteomes" id="UP000032250">
    <property type="component" value="Unassembled WGS sequence"/>
</dbReference>
<evidence type="ECO:0000313" key="3">
    <source>
        <dbReference type="Proteomes" id="UP000032250"/>
    </source>
</evidence>
<dbReference type="Gene3D" id="3.40.630.30">
    <property type="match status" value="1"/>
</dbReference>
<dbReference type="InterPro" id="IPR000182">
    <property type="entry name" value="GNAT_dom"/>
</dbReference>
<protein>
    <submittedName>
        <fullName evidence="2">GNAT family acetyltransferase</fullName>
    </submittedName>
</protein>
<dbReference type="PANTHER" id="PTHR43415:SF5">
    <property type="entry name" value="ACETYLTRANSFERASE"/>
    <property type="match status" value="1"/>
</dbReference>
<evidence type="ECO:0000313" key="2">
    <source>
        <dbReference type="EMBL" id="KIS23109.1"/>
    </source>
</evidence>
<reference evidence="2 3" key="1">
    <citation type="submission" date="2014-06" db="EMBL/GenBank/DDBJ databases">
        <title>Genome characterization of distinct group I Clostridium botulinum lineages.</title>
        <authorList>
            <person name="Giordani F."/>
            <person name="Anselmo A."/>
            <person name="Fillo S."/>
            <person name="Palozzi A.M."/>
            <person name="Fortunato A."/>
            <person name="Gentile B."/>
            <person name="Ciammaruconi A."/>
            <person name="Anniballi F."/>
            <person name="De Medici D."/>
            <person name="Lista F."/>
        </authorList>
    </citation>
    <scope>NUCLEOTIDE SEQUENCE [LARGE SCALE GENOMIC DNA]</scope>
    <source>
        <strain evidence="2 3">B2 450</strain>
    </source>
</reference>
<dbReference type="HOGENOM" id="CLU_013985_3_2_9"/>